<dbReference type="Proteomes" id="UP000253676">
    <property type="component" value="Unassembled WGS sequence"/>
</dbReference>
<evidence type="ECO:0000313" key="1">
    <source>
        <dbReference type="EMBL" id="RBN50307.1"/>
    </source>
</evidence>
<protein>
    <submittedName>
        <fullName evidence="1">UDP-glycosyltransferase</fullName>
    </submittedName>
</protein>
<sequence length="413" mass="48185">MKILVVVDSINVNDSSGSKANVSLIHNLAKAGYEVLVYHYSRKNIQFQGVTCVSIKERKFSLFYLLSRSQREISRITKINFNSKIESIFGFSFTFFNDSNSIKEGLKKVQNFESDWVLTLSMASSFRPHKALLGLPEWHSKWLAYIHDPYPMHSYPRPYDWVEPGHQFKRDFFLEIIEKARYVLYPSKFLADWMQSYYHNQKGKEIIVPHQIAKETIDLSLLPTYFNLNYFNILHAGNMMSARNPIALIEAFEKFVEQTPKAKNHSKLYFIGSPSCFDEQIKEKQKMMPQLFLSKEYVPFQTVLAMQYLTSVNVILEALGPLSPFLPGKFTHCVQARKPILLLGPFFSESKRLLGNDYAYWSAIDDVDLIHSHINALYYLWLENKNHLIMDRPDLMYYLSEAHLQKTINELKP</sequence>
<name>A0A366B2B2_9FLAO</name>
<dbReference type="AlphaFoldDB" id="A0A366B2B2"/>
<keyword evidence="1" id="KW-0808">Transferase</keyword>
<dbReference type="RefSeq" id="WP_113635371.1">
    <property type="nucleotide sequence ID" value="NZ_QNUX01000007.1"/>
</dbReference>
<dbReference type="EMBL" id="QNUX01000007">
    <property type="protein sequence ID" value="RBN50307.1"/>
    <property type="molecule type" value="Genomic_DNA"/>
</dbReference>
<dbReference type="SUPFAM" id="SSF53756">
    <property type="entry name" value="UDP-Glycosyltransferase/glycogen phosphorylase"/>
    <property type="match status" value="1"/>
</dbReference>
<dbReference type="GO" id="GO:0016740">
    <property type="term" value="F:transferase activity"/>
    <property type="evidence" value="ECO:0007669"/>
    <property type="project" value="UniProtKB-KW"/>
</dbReference>
<evidence type="ECO:0000313" key="2">
    <source>
        <dbReference type="Proteomes" id="UP000253676"/>
    </source>
</evidence>
<gene>
    <name evidence="1" type="ORF">DR980_09335</name>
</gene>
<accession>A0A366B2B2</accession>
<keyword evidence="2" id="KW-1185">Reference proteome</keyword>
<organism evidence="1 2">
    <name type="scientific">Flavobacterium psychrolimnae</name>
    <dbReference type="NCBI Taxonomy" id="249351"/>
    <lineage>
        <taxon>Bacteria</taxon>
        <taxon>Pseudomonadati</taxon>
        <taxon>Bacteroidota</taxon>
        <taxon>Flavobacteriia</taxon>
        <taxon>Flavobacteriales</taxon>
        <taxon>Flavobacteriaceae</taxon>
        <taxon>Flavobacterium</taxon>
    </lineage>
</organism>
<reference evidence="1 2" key="1">
    <citation type="submission" date="2018-07" db="EMBL/GenBank/DDBJ databases">
        <title>Complete genome sequence of Flavobacterium psychrolimnae LMG 22018.</title>
        <authorList>
            <person name="Kim D.-U."/>
        </authorList>
    </citation>
    <scope>NUCLEOTIDE SEQUENCE [LARGE SCALE GENOMIC DNA]</scope>
    <source>
        <strain evidence="1 2">LMG 22018</strain>
    </source>
</reference>
<dbReference type="OrthoDB" id="977218at2"/>
<comment type="caution">
    <text evidence="1">The sequence shown here is derived from an EMBL/GenBank/DDBJ whole genome shotgun (WGS) entry which is preliminary data.</text>
</comment>
<proteinExistence type="predicted"/>